<dbReference type="HOGENOM" id="CLU_3249179_0_0_10"/>
<proteinExistence type="predicted"/>
<dbReference type="EnsemblBacteria" id="AAM73433">
    <property type="protein sequence ID" value="AAM73433"/>
    <property type="gene ID" value="CT2217"/>
</dbReference>
<dbReference type="AlphaFoldDB" id="Q8KAE6"/>
<organism evidence="1 2">
    <name type="scientific">Chlorobaculum tepidum (strain ATCC 49652 / DSM 12025 / NBRC 103806 / TLS)</name>
    <name type="common">Chlorobium tepidum</name>
    <dbReference type="NCBI Taxonomy" id="194439"/>
    <lineage>
        <taxon>Bacteria</taxon>
        <taxon>Pseudomonadati</taxon>
        <taxon>Chlorobiota</taxon>
        <taxon>Chlorobiia</taxon>
        <taxon>Chlorobiales</taxon>
        <taxon>Chlorobiaceae</taxon>
        <taxon>Chlorobaculum</taxon>
    </lineage>
</organism>
<reference evidence="1 2" key="1">
    <citation type="journal article" date="2002" name="Proc. Natl. Acad. Sci. U.S.A.">
        <title>The complete genome sequence of Chlorobium tepidum TLS, a photosynthetic, anaerobic, green-sulfur bacterium.</title>
        <authorList>
            <person name="Eisen J.A."/>
            <person name="Nelson K.E."/>
            <person name="Paulsen I.T."/>
            <person name="Heidelberg J.F."/>
            <person name="Wu M."/>
            <person name="Dodson R.J."/>
            <person name="Deboy R."/>
            <person name="Gwinn M.L."/>
            <person name="Nelson W.C."/>
            <person name="Haft D.H."/>
            <person name="Hickey E.K."/>
            <person name="Peterson J.D."/>
            <person name="Durkin A.S."/>
            <person name="Kolonay J.L."/>
            <person name="Yang F."/>
            <person name="Holt I."/>
            <person name="Umayam L.A."/>
            <person name="Mason T."/>
            <person name="Brenner M."/>
            <person name="Shea T.P."/>
            <person name="Parksey D."/>
            <person name="Nierman W.C."/>
            <person name="Feldblyum T.V."/>
            <person name="Hansen C.L."/>
            <person name="Craven M.B."/>
            <person name="Radune D."/>
            <person name="Vamathevan J."/>
            <person name="Khouri H."/>
            <person name="White O."/>
            <person name="Gruber T.M."/>
            <person name="Ketchum K.A."/>
            <person name="Venter J.C."/>
            <person name="Tettelin H."/>
            <person name="Bryant D.A."/>
            <person name="Fraser C.M."/>
        </authorList>
    </citation>
    <scope>NUCLEOTIDE SEQUENCE [LARGE SCALE GENOMIC DNA]</scope>
    <source>
        <strain evidence="2">ATCC 49652 / DSM 12025 / NBRC 103806 / TLS</strain>
    </source>
</reference>
<evidence type="ECO:0000313" key="2">
    <source>
        <dbReference type="Proteomes" id="UP000001007"/>
    </source>
</evidence>
<dbReference type="KEGG" id="cte:CT2217"/>
<dbReference type="OrthoDB" id="9954418at2"/>
<accession>Q8KAE6</accession>
<protein>
    <submittedName>
        <fullName evidence="1">Uncharacterized protein</fullName>
    </submittedName>
</protein>
<keyword evidence="2" id="KW-1185">Reference proteome</keyword>
<gene>
    <name evidence="1" type="ordered locus">CT2217</name>
</gene>
<dbReference type="EMBL" id="AE006470">
    <property type="protein sequence ID" value="AAM73433.1"/>
    <property type="molecule type" value="Genomic_DNA"/>
</dbReference>
<sequence>MDNKIKPAKSCNATPAYNVRFSSLKTRIASERKKPKNQLVGR</sequence>
<evidence type="ECO:0000313" key="1">
    <source>
        <dbReference type="EMBL" id="AAM73433.1"/>
    </source>
</evidence>
<dbReference type="Proteomes" id="UP000001007">
    <property type="component" value="Chromosome"/>
</dbReference>
<name>Q8KAE6_CHLTE</name>
<dbReference type="STRING" id="194439.CT2217"/>